<accession>A0A1R1YL38</accession>
<comment type="caution">
    <text evidence="3">The sequence shown here is derived from an EMBL/GenBank/DDBJ whole genome shotgun (WGS) entry which is preliminary data.</text>
</comment>
<feature type="region of interest" description="Disordered" evidence="1">
    <location>
        <begin position="44"/>
        <end position="85"/>
    </location>
</feature>
<evidence type="ECO:0000256" key="2">
    <source>
        <dbReference type="SAM" id="Phobius"/>
    </source>
</evidence>
<keyword evidence="2" id="KW-0812">Transmembrane</keyword>
<keyword evidence="2" id="KW-0472">Membrane</keyword>
<dbReference type="OrthoDB" id="5596265at2759"/>
<sequence length="85" mass="9709">MNKYAKNNRPGFIFKAWFGLGLASFATFVAGRMYLDSNRRSLDLRKKNMKRRQLEMEKMERERSSSSNSSELPPPPSSSSSSSLN</sequence>
<dbReference type="EMBL" id="LSSM01000927">
    <property type="protein sequence ID" value="OMJ27594.1"/>
    <property type="molecule type" value="Genomic_DNA"/>
</dbReference>
<organism evidence="3 4">
    <name type="scientific">Smittium culicis</name>
    <dbReference type="NCBI Taxonomy" id="133412"/>
    <lineage>
        <taxon>Eukaryota</taxon>
        <taxon>Fungi</taxon>
        <taxon>Fungi incertae sedis</taxon>
        <taxon>Zoopagomycota</taxon>
        <taxon>Kickxellomycotina</taxon>
        <taxon>Harpellomycetes</taxon>
        <taxon>Harpellales</taxon>
        <taxon>Legeriomycetaceae</taxon>
        <taxon>Smittium</taxon>
    </lineage>
</organism>
<keyword evidence="4" id="KW-1185">Reference proteome</keyword>
<dbReference type="Proteomes" id="UP000187429">
    <property type="component" value="Unassembled WGS sequence"/>
</dbReference>
<feature type="compositionally biased region" description="Basic and acidic residues" evidence="1">
    <location>
        <begin position="44"/>
        <end position="64"/>
    </location>
</feature>
<keyword evidence="2" id="KW-1133">Transmembrane helix</keyword>
<gene>
    <name evidence="3" type="ORF">AYI69_g2962</name>
</gene>
<reference evidence="4" key="1">
    <citation type="submission" date="2017-01" db="EMBL/GenBank/DDBJ databases">
        <authorList>
            <person name="Wang Y."/>
            <person name="White M."/>
            <person name="Kvist S."/>
            <person name="Moncalvo J.-M."/>
        </authorList>
    </citation>
    <scope>NUCLEOTIDE SEQUENCE [LARGE SCALE GENOMIC DNA]</scope>
    <source>
        <strain evidence="4">ID-206-W2</strain>
    </source>
</reference>
<evidence type="ECO:0000313" key="3">
    <source>
        <dbReference type="EMBL" id="OMJ27594.1"/>
    </source>
</evidence>
<name>A0A1R1YL38_9FUNG</name>
<evidence type="ECO:0000256" key="1">
    <source>
        <dbReference type="SAM" id="MobiDB-lite"/>
    </source>
</evidence>
<evidence type="ECO:0000313" key="4">
    <source>
        <dbReference type="Proteomes" id="UP000187429"/>
    </source>
</evidence>
<proteinExistence type="predicted"/>
<dbReference type="AlphaFoldDB" id="A0A1R1YL38"/>
<protein>
    <submittedName>
        <fullName evidence="3">Uncharacterized protein</fullName>
    </submittedName>
</protein>
<feature type="transmembrane region" description="Helical" evidence="2">
    <location>
        <begin position="12"/>
        <end position="35"/>
    </location>
</feature>